<name>A0A086ZSY9_9BIFI</name>
<keyword evidence="1" id="KW-0812">Transmembrane</keyword>
<dbReference type="EMBL" id="JGYN01000021">
    <property type="protein sequence ID" value="KFI49639.1"/>
    <property type="molecule type" value="Genomic_DNA"/>
</dbReference>
<evidence type="ECO:0000256" key="1">
    <source>
        <dbReference type="SAM" id="Phobius"/>
    </source>
</evidence>
<dbReference type="STRING" id="1437608.GCA_000771645_01674"/>
<keyword evidence="2" id="KW-0732">Signal</keyword>
<comment type="caution">
    <text evidence="3">The sequence shown here is derived from an EMBL/GenBank/DDBJ whole genome shotgun (WGS) entry which is preliminary data.</text>
</comment>
<proteinExistence type="predicted"/>
<keyword evidence="1" id="KW-0472">Membrane</keyword>
<feature type="chain" id="PRO_5001818184" evidence="2">
    <location>
        <begin position="38"/>
        <end position="182"/>
    </location>
</feature>
<evidence type="ECO:0000256" key="2">
    <source>
        <dbReference type="SAM" id="SignalP"/>
    </source>
</evidence>
<evidence type="ECO:0000313" key="3">
    <source>
        <dbReference type="EMBL" id="KFI49639.1"/>
    </source>
</evidence>
<gene>
    <name evidence="3" type="ORF">BBIA_1172</name>
</gene>
<dbReference type="Proteomes" id="UP000029108">
    <property type="component" value="Unassembled WGS sequence"/>
</dbReference>
<evidence type="ECO:0000313" key="4">
    <source>
        <dbReference type="Proteomes" id="UP000029108"/>
    </source>
</evidence>
<organism evidence="3 4">
    <name type="scientific">Bifidobacterium biavatii DSM 23969</name>
    <dbReference type="NCBI Taxonomy" id="1437608"/>
    <lineage>
        <taxon>Bacteria</taxon>
        <taxon>Bacillati</taxon>
        <taxon>Actinomycetota</taxon>
        <taxon>Actinomycetes</taxon>
        <taxon>Bifidobacteriales</taxon>
        <taxon>Bifidobacteriaceae</taxon>
        <taxon>Bifidobacterium</taxon>
    </lineage>
</organism>
<accession>A0A086ZSY9</accession>
<dbReference type="eggNOG" id="ENOG5032CTH">
    <property type="taxonomic scope" value="Bacteria"/>
</dbReference>
<reference evidence="3 4" key="1">
    <citation type="submission" date="2014-03" db="EMBL/GenBank/DDBJ databases">
        <title>Genomics of Bifidobacteria.</title>
        <authorList>
            <person name="Ventura M."/>
            <person name="Milani C."/>
            <person name="Lugli G.A."/>
        </authorList>
    </citation>
    <scope>NUCLEOTIDE SEQUENCE [LARGE SCALE GENOMIC DNA]</scope>
    <source>
        <strain evidence="3 4">DSM 23969</strain>
    </source>
</reference>
<sequence length="182" mass="18160">MHNNDLWRFIMKKKIVALLAAIATVFGFGFASSVAMADDYGITGTVSGSVVTLSAPAGTFAPNEELSITVDDTYVSNVTFAADKTYTGNAHADGSATITLTLTDAALANGYTATYTVKGLTSGKTYTASVTAPATGKGSASGAASGATTAETGAAVAPYAVAVALLAAAGIAVFAVRKTSVR</sequence>
<feature type="transmembrane region" description="Helical" evidence="1">
    <location>
        <begin position="156"/>
        <end position="176"/>
    </location>
</feature>
<protein>
    <submittedName>
        <fullName evidence="3">Uncharacterized protein</fullName>
    </submittedName>
</protein>
<keyword evidence="4" id="KW-1185">Reference proteome</keyword>
<keyword evidence="1" id="KW-1133">Transmembrane helix</keyword>
<dbReference type="AlphaFoldDB" id="A0A086ZSY9"/>
<feature type="signal peptide" evidence="2">
    <location>
        <begin position="1"/>
        <end position="37"/>
    </location>
</feature>